<comment type="caution">
    <text evidence="1">The sequence shown here is derived from an EMBL/GenBank/DDBJ whole genome shotgun (WGS) entry which is preliminary data.</text>
</comment>
<evidence type="ECO:0000313" key="1">
    <source>
        <dbReference type="EMBL" id="MCI56142.1"/>
    </source>
</evidence>
<sequence>DLVVTTATMLMAVIERGDDVSAFVEMGKRSGDRGVSRGRVAPMMTGWCEKHGIRKFLVCCDVQ</sequence>
<name>A0A392T5T6_9FABA</name>
<evidence type="ECO:0000313" key="2">
    <source>
        <dbReference type="Proteomes" id="UP000265520"/>
    </source>
</evidence>
<accession>A0A392T5T6</accession>
<dbReference type="EMBL" id="LXQA010507865">
    <property type="protein sequence ID" value="MCI56142.1"/>
    <property type="molecule type" value="Genomic_DNA"/>
</dbReference>
<dbReference type="AlphaFoldDB" id="A0A392T5T6"/>
<dbReference type="Proteomes" id="UP000265520">
    <property type="component" value="Unassembled WGS sequence"/>
</dbReference>
<keyword evidence="2" id="KW-1185">Reference proteome</keyword>
<feature type="non-terminal residue" evidence="1">
    <location>
        <position position="1"/>
    </location>
</feature>
<organism evidence="1 2">
    <name type="scientific">Trifolium medium</name>
    <dbReference type="NCBI Taxonomy" id="97028"/>
    <lineage>
        <taxon>Eukaryota</taxon>
        <taxon>Viridiplantae</taxon>
        <taxon>Streptophyta</taxon>
        <taxon>Embryophyta</taxon>
        <taxon>Tracheophyta</taxon>
        <taxon>Spermatophyta</taxon>
        <taxon>Magnoliopsida</taxon>
        <taxon>eudicotyledons</taxon>
        <taxon>Gunneridae</taxon>
        <taxon>Pentapetalae</taxon>
        <taxon>rosids</taxon>
        <taxon>fabids</taxon>
        <taxon>Fabales</taxon>
        <taxon>Fabaceae</taxon>
        <taxon>Papilionoideae</taxon>
        <taxon>50 kb inversion clade</taxon>
        <taxon>NPAAA clade</taxon>
        <taxon>Hologalegina</taxon>
        <taxon>IRL clade</taxon>
        <taxon>Trifolieae</taxon>
        <taxon>Trifolium</taxon>
    </lineage>
</organism>
<reference evidence="1 2" key="1">
    <citation type="journal article" date="2018" name="Front. Plant Sci.">
        <title>Red Clover (Trifolium pratense) and Zigzag Clover (T. medium) - A Picture of Genomic Similarities and Differences.</title>
        <authorList>
            <person name="Dluhosova J."/>
            <person name="Istvanek J."/>
            <person name="Nedelnik J."/>
            <person name="Repkova J."/>
        </authorList>
    </citation>
    <scope>NUCLEOTIDE SEQUENCE [LARGE SCALE GENOMIC DNA]</scope>
    <source>
        <strain evidence="2">cv. 10/8</strain>
        <tissue evidence="1">Leaf</tissue>
    </source>
</reference>
<proteinExistence type="predicted"/>
<protein>
    <submittedName>
        <fullName evidence="1">Uncharacterized protein</fullName>
    </submittedName>
</protein>